<dbReference type="RefSeq" id="WP_161436284.1">
    <property type="nucleotide sequence ID" value="NZ_WXYO01000006.1"/>
</dbReference>
<evidence type="ECO:0000313" key="2">
    <source>
        <dbReference type="EMBL" id="NAS13245.1"/>
    </source>
</evidence>
<feature type="chain" id="PRO_5026694429" evidence="1">
    <location>
        <begin position="21"/>
        <end position="174"/>
    </location>
</feature>
<dbReference type="AlphaFoldDB" id="A0A6L9EES7"/>
<comment type="caution">
    <text evidence="2">The sequence shown here is derived from an EMBL/GenBank/DDBJ whole genome shotgun (WGS) entry which is preliminary data.</text>
</comment>
<keyword evidence="3" id="KW-1185">Reference proteome</keyword>
<proteinExistence type="predicted"/>
<sequence>MKKFLLIAFTMVFLTSMSYAQDNSVKKELRKEKADAAYNYTKDLIISGDYVFEANRAYPLGTQSVTLTTRPNQIRINGKEADISLPYFGAVRSGGGFNHTNGIQFKGEVRNYEVEYRDDKRKAIIRFDVANDTETHRFFITAGKAGDTRVIVSSSARNSISYYGILGAPDKASR</sequence>
<keyword evidence="1" id="KW-0732">Signal</keyword>
<reference evidence="2 3" key="1">
    <citation type="submission" date="2020-01" db="EMBL/GenBank/DDBJ databases">
        <title>Bacteria diversity of Porities sp.</title>
        <authorList>
            <person name="Wang G."/>
        </authorList>
    </citation>
    <scope>NUCLEOTIDE SEQUENCE [LARGE SCALE GENOMIC DNA]</scope>
    <source>
        <strain evidence="2 3">R33</strain>
    </source>
</reference>
<dbReference type="Proteomes" id="UP000475249">
    <property type="component" value="Unassembled WGS sequence"/>
</dbReference>
<name>A0A6L9EES7_9FLAO</name>
<dbReference type="EMBL" id="WXYO01000006">
    <property type="protein sequence ID" value="NAS13245.1"/>
    <property type="molecule type" value="Genomic_DNA"/>
</dbReference>
<organism evidence="2 3">
    <name type="scientific">Poritiphilus flavus</name>
    <dbReference type="NCBI Taxonomy" id="2697053"/>
    <lineage>
        <taxon>Bacteria</taxon>
        <taxon>Pseudomonadati</taxon>
        <taxon>Bacteroidota</taxon>
        <taxon>Flavobacteriia</taxon>
        <taxon>Flavobacteriales</taxon>
        <taxon>Flavobacteriaceae</taxon>
        <taxon>Poritiphilus</taxon>
    </lineage>
</organism>
<dbReference type="Gene3D" id="2.40.128.410">
    <property type="match status" value="1"/>
</dbReference>
<evidence type="ECO:0000256" key="1">
    <source>
        <dbReference type="SAM" id="SignalP"/>
    </source>
</evidence>
<dbReference type="InterPro" id="IPR025347">
    <property type="entry name" value="DUF4251"/>
</dbReference>
<evidence type="ECO:0000313" key="3">
    <source>
        <dbReference type="Proteomes" id="UP000475249"/>
    </source>
</evidence>
<dbReference type="Pfam" id="PF14059">
    <property type="entry name" value="DUF4251"/>
    <property type="match status" value="1"/>
</dbReference>
<feature type="signal peptide" evidence="1">
    <location>
        <begin position="1"/>
        <end position="20"/>
    </location>
</feature>
<gene>
    <name evidence="2" type="ORF">GTQ38_14605</name>
</gene>
<accession>A0A6L9EES7</accession>
<protein>
    <submittedName>
        <fullName evidence="2">DUF4251 domain-containing protein</fullName>
    </submittedName>
</protein>